<dbReference type="Gene3D" id="3.30.420.10">
    <property type="entry name" value="Ribonuclease H-like superfamily/Ribonuclease H"/>
    <property type="match status" value="1"/>
</dbReference>
<feature type="region of interest" description="Disordered" evidence="2">
    <location>
        <begin position="418"/>
        <end position="470"/>
    </location>
</feature>
<reference evidence="4" key="1">
    <citation type="journal article" date="2019" name="Sci. Rep.">
        <title>Draft genome of Tanacetum cinerariifolium, the natural source of mosquito coil.</title>
        <authorList>
            <person name="Yamashiro T."/>
            <person name="Shiraishi A."/>
            <person name="Satake H."/>
            <person name="Nakayama K."/>
        </authorList>
    </citation>
    <scope>NUCLEOTIDE SEQUENCE</scope>
</reference>
<evidence type="ECO:0000259" key="3">
    <source>
        <dbReference type="PROSITE" id="PS50994"/>
    </source>
</evidence>
<dbReference type="AlphaFoldDB" id="A0A6L2M5M3"/>
<dbReference type="SUPFAM" id="SSF53098">
    <property type="entry name" value="Ribonuclease H-like"/>
    <property type="match status" value="1"/>
</dbReference>
<feature type="compositionally biased region" description="Polar residues" evidence="2">
    <location>
        <begin position="430"/>
        <end position="449"/>
    </location>
</feature>
<keyword evidence="1" id="KW-0175">Coiled coil</keyword>
<dbReference type="InterPro" id="IPR036397">
    <property type="entry name" value="RNaseH_sf"/>
</dbReference>
<evidence type="ECO:0000256" key="1">
    <source>
        <dbReference type="SAM" id="Coils"/>
    </source>
</evidence>
<sequence length="940" mass="105744">MIESVLHAIKYVAYDEPSKPVVNGSKEKPAKSANKASFKLKRKGRLQSTPSSTFISSNKLENIIWFIRCWDPVSCHEVYMITIGLGGLATGTTSDGMKGRTVAVTTEDMQKRRNDTFGGNEATKKTKKNLLKQQYGNFKAEASKTLEQTFNRLEIIVSQLEFMDIEIKQDDLNQKFLTSLAPEWLMHTIKKSESQNMAFISSSKNSSGNKEVNTASVPTASTQVSPAGANVAPASISLDTACAYITFQSNGSQIKYEDINQIDEDDNEEMDIKAPRSQDKGRRDNYRQGSKVEEQALKALMAIDGVGWDWSYMANEEENHALVADEEAPTEFALMAKSGTDNEVEARLVEFKNQEAKFCEKIRGLELKVEFKTETIEYLTNQLKSLKNEKEGLESKLTGFKSATKDLDHLIGSQRSDKIKEGLPEFADDTITNYTRPSPSVESNPNDLQNSSSSASENGESTGSILSKPEIKFVKPTNSLTVAKTDKKETVRKPTFKYAELYRKTTKRSNVRGNQRNWNNLKSHQLGKNFVMKKACYNCGGIDHLSYNCGKWVEHGRSWPKNNNTHKSRTPRTGNSQINIDDKGYWDSGCSRHMTGNISYLTDYEPYDGGTPRQHNMYTIDLNNVVPHKDLTCLVAKASADESMLWHRRLGHLNFKTMNRFTWTLFLKTKDETSGILRNFIIEIENLKELRVKIIRCNNGGEFRNKEMNDFCSRKSIKREFSKARTLQQNGVVERRNRTLIEVARTMLADAKLPVTFWAEAVNTACTKEAAGQDVKKDVSSLRYIALPNCGNSNPTATSINPPADHMETLAVETPIPTVSSPVPTACLDVSLEPSSDTRLISKRVTSQDDTSSLDNILTLTNRFEDILGVTTNTDDTNRVEADLGNREDNISASPTPTLRIHKDHSKTQINILFWKLDCRWSIKFREGLLGIKCTRHSHY</sequence>
<accession>A0A6L2M5M3</accession>
<evidence type="ECO:0000256" key="2">
    <source>
        <dbReference type="SAM" id="MobiDB-lite"/>
    </source>
</evidence>
<proteinExistence type="predicted"/>
<dbReference type="PANTHER" id="PTHR42648">
    <property type="entry name" value="TRANSPOSASE, PUTATIVE-RELATED"/>
    <property type="match status" value="1"/>
</dbReference>
<feature type="region of interest" description="Disordered" evidence="2">
    <location>
        <begin position="558"/>
        <end position="578"/>
    </location>
</feature>
<dbReference type="GO" id="GO:0015074">
    <property type="term" value="P:DNA integration"/>
    <property type="evidence" value="ECO:0007669"/>
    <property type="project" value="InterPro"/>
</dbReference>
<dbReference type="GO" id="GO:0003676">
    <property type="term" value="F:nucleic acid binding"/>
    <property type="evidence" value="ECO:0007669"/>
    <property type="project" value="InterPro"/>
</dbReference>
<evidence type="ECO:0000313" key="4">
    <source>
        <dbReference type="EMBL" id="GEU69278.1"/>
    </source>
</evidence>
<protein>
    <submittedName>
        <fullName evidence="4">Putative ribonuclease H-like domain-containing protein</fullName>
    </submittedName>
</protein>
<feature type="region of interest" description="Disordered" evidence="2">
    <location>
        <begin position="19"/>
        <end position="51"/>
    </location>
</feature>
<feature type="compositionally biased region" description="Basic and acidic residues" evidence="2">
    <location>
        <begin position="270"/>
        <end position="289"/>
    </location>
</feature>
<dbReference type="Pfam" id="PF13976">
    <property type="entry name" value="gag_pre-integrs"/>
    <property type="match status" value="1"/>
</dbReference>
<dbReference type="PANTHER" id="PTHR42648:SF32">
    <property type="entry name" value="RIBONUCLEASE H-LIKE DOMAIN, GAG-PRE-INTEGRASE DOMAIN PROTEIN-RELATED"/>
    <property type="match status" value="1"/>
</dbReference>
<feature type="region of interest" description="Disordered" evidence="2">
    <location>
        <begin position="262"/>
        <end position="289"/>
    </location>
</feature>
<dbReference type="InterPro" id="IPR012337">
    <property type="entry name" value="RNaseH-like_sf"/>
</dbReference>
<dbReference type="InterPro" id="IPR039537">
    <property type="entry name" value="Retrotran_Ty1/copia-like"/>
</dbReference>
<gene>
    <name evidence="4" type="ORF">Tci_041256</name>
</gene>
<feature type="coiled-coil region" evidence="1">
    <location>
        <begin position="369"/>
        <end position="403"/>
    </location>
</feature>
<dbReference type="PROSITE" id="PS50994">
    <property type="entry name" value="INTEGRASE"/>
    <property type="match status" value="1"/>
</dbReference>
<dbReference type="InterPro" id="IPR025724">
    <property type="entry name" value="GAG-pre-integrase_dom"/>
</dbReference>
<feature type="domain" description="Integrase catalytic" evidence="3">
    <location>
        <begin position="608"/>
        <end position="803"/>
    </location>
</feature>
<dbReference type="EMBL" id="BKCJ010005907">
    <property type="protein sequence ID" value="GEU69278.1"/>
    <property type="molecule type" value="Genomic_DNA"/>
</dbReference>
<dbReference type="InterPro" id="IPR001584">
    <property type="entry name" value="Integrase_cat-core"/>
</dbReference>
<comment type="caution">
    <text evidence="4">The sequence shown here is derived from an EMBL/GenBank/DDBJ whole genome shotgun (WGS) entry which is preliminary data.</text>
</comment>
<organism evidence="4">
    <name type="scientific">Tanacetum cinerariifolium</name>
    <name type="common">Dalmatian daisy</name>
    <name type="synonym">Chrysanthemum cinerariifolium</name>
    <dbReference type="NCBI Taxonomy" id="118510"/>
    <lineage>
        <taxon>Eukaryota</taxon>
        <taxon>Viridiplantae</taxon>
        <taxon>Streptophyta</taxon>
        <taxon>Embryophyta</taxon>
        <taxon>Tracheophyta</taxon>
        <taxon>Spermatophyta</taxon>
        <taxon>Magnoliopsida</taxon>
        <taxon>eudicotyledons</taxon>
        <taxon>Gunneridae</taxon>
        <taxon>Pentapetalae</taxon>
        <taxon>asterids</taxon>
        <taxon>campanulids</taxon>
        <taxon>Asterales</taxon>
        <taxon>Asteraceae</taxon>
        <taxon>Asteroideae</taxon>
        <taxon>Anthemideae</taxon>
        <taxon>Anthemidinae</taxon>
        <taxon>Tanacetum</taxon>
    </lineage>
</organism>
<feature type="compositionally biased region" description="Low complexity" evidence="2">
    <location>
        <begin position="450"/>
        <end position="464"/>
    </location>
</feature>
<dbReference type="Pfam" id="PF14223">
    <property type="entry name" value="Retrotran_gag_2"/>
    <property type="match status" value="1"/>
</dbReference>
<name>A0A6L2M5M3_TANCI</name>